<comment type="caution">
    <text evidence="4">The sequence shown here is derived from an EMBL/GenBank/DDBJ whole genome shotgun (WGS) entry which is preliminary data.</text>
</comment>
<keyword evidence="5" id="KW-1185">Reference proteome</keyword>
<dbReference type="InterPro" id="IPR050565">
    <property type="entry name" value="LYPA1-2/EST-like"/>
</dbReference>
<evidence type="ECO:0000256" key="2">
    <source>
        <dbReference type="ARBA" id="ARBA00022801"/>
    </source>
</evidence>
<evidence type="ECO:0000313" key="5">
    <source>
        <dbReference type="Proteomes" id="UP000240212"/>
    </source>
</evidence>
<dbReference type="GO" id="GO:0016787">
    <property type="term" value="F:hydrolase activity"/>
    <property type="evidence" value="ECO:0007669"/>
    <property type="project" value="UniProtKB-KW"/>
</dbReference>
<dbReference type="PANTHER" id="PTHR10655:SF17">
    <property type="entry name" value="LYSOPHOSPHOLIPASE-LIKE PROTEIN 1"/>
    <property type="match status" value="1"/>
</dbReference>
<protein>
    <submittedName>
        <fullName evidence="4">Esterase</fullName>
    </submittedName>
</protein>
<name>A0A2P8VJA3_9ENTR</name>
<organism evidence="4 5">
    <name type="scientific">Siccibacter turicensis</name>
    <dbReference type="NCBI Taxonomy" id="357233"/>
    <lineage>
        <taxon>Bacteria</taxon>
        <taxon>Pseudomonadati</taxon>
        <taxon>Pseudomonadota</taxon>
        <taxon>Gammaproteobacteria</taxon>
        <taxon>Enterobacterales</taxon>
        <taxon>Enterobacteriaceae</taxon>
        <taxon>Siccibacter</taxon>
    </lineage>
</organism>
<sequence length="232" mass="25039">MKHDHVVVHSPDVPPKQLLLLFHGVGDNPVSMGEIGRWFAPHFPDALVVSIGGPFPSGNEPGREWFSVQGVTDDNRPARVAEVMPRFVETVRYWQQQSGLSAAATALIGFSQGAIMALESTHTTPRLASRIIAFNGRFATLPAQIASTVTIHLIHGGEDRVIELAHAAAAAEALEQAGGDVTLDVIDELGHAIDERSMKCAIEHLSFTVPKHYFDEALSGGTPKDDDIIELL</sequence>
<proteinExistence type="inferred from homology"/>
<dbReference type="InterPro" id="IPR003140">
    <property type="entry name" value="PLipase/COase/thioEstase"/>
</dbReference>
<dbReference type="Gene3D" id="3.40.50.1820">
    <property type="entry name" value="alpha/beta hydrolase"/>
    <property type="match status" value="1"/>
</dbReference>
<dbReference type="OrthoDB" id="9801763at2"/>
<gene>
    <name evidence="4" type="ORF">C7G83_10335</name>
</gene>
<evidence type="ECO:0000256" key="1">
    <source>
        <dbReference type="ARBA" id="ARBA00006499"/>
    </source>
</evidence>
<dbReference type="PANTHER" id="PTHR10655">
    <property type="entry name" value="LYSOPHOSPHOLIPASE-RELATED"/>
    <property type="match status" value="1"/>
</dbReference>
<dbReference type="STRING" id="1388748.GCA_000463155_02252"/>
<evidence type="ECO:0000259" key="3">
    <source>
        <dbReference type="Pfam" id="PF02230"/>
    </source>
</evidence>
<dbReference type="EMBL" id="PYEP01000004">
    <property type="protein sequence ID" value="PSN07530.1"/>
    <property type="molecule type" value="Genomic_DNA"/>
</dbReference>
<dbReference type="NCBIfam" id="NF008525">
    <property type="entry name" value="PRK11460.1"/>
    <property type="match status" value="1"/>
</dbReference>
<accession>A0A2P8VJA3</accession>
<dbReference type="AlphaFoldDB" id="A0A2P8VJA3"/>
<reference evidence="4 5" key="1">
    <citation type="submission" date="2018-03" db="EMBL/GenBank/DDBJ databases">
        <title>Draft genome sequence of the first documented clinical Siccibacter turicensis isolate in Austria.</title>
        <authorList>
            <person name="Lepuschitz S."/>
            <person name="Pekard-Amenitsch S."/>
            <person name="Haunold R."/>
            <person name="Schill S."/>
            <person name="Mach R."/>
            <person name="Allerberger F."/>
            <person name="Ruppitsch W."/>
            <person name="Forsythe S.J."/>
        </authorList>
    </citation>
    <scope>NUCLEOTIDE SEQUENCE [LARGE SCALE GENOMIC DNA]</scope>
    <source>
        <strain evidence="4 5">6100069499-17</strain>
    </source>
</reference>
<evidence type="ECO:0000313" key="4">
    <source>
        <dbReference type="EMBL" id="PSN07530.1"/>
    </source>
</evidence>
<dbReference type="InterPro" id="IPR029058">
    <property type="entry name" value="AB_hydrolase_fold"/>
</dbReference>
<comment type="similarity">
    <text evidence="1">Belongs to the AB hydrolase superfamily. AB hydrolase 2 family.</text>
</comment>
<feature type="domain" description="Phospholipase/carboxylesterase/thioesterase" evidence="3">
    <location>
        <begin position="4"/>
        <end position="207"/>
    </location>
</feature>
<dbReference type="Pfam" id="PF02230">
    <property type="entry name" value="Abhydrolase_2"/>
    <property type="match status" value="1"/>
</dbReference>
<keyword evidence="2" id="KW-0378">Hydrolase</keyword>
<dbReference type="SUPFAM" id="SSF53474">
    <property type="entry name" value="alpha/beta-Hydrolases"/>
    <property type="match status" value="1"/>
</dbReference>
<dbReference type="RefSeq" id="WP_106877165.1">
    <property type="nucleotide sequence ID" value="NZ_PYEP01000004.1"/>
</dbReference>
<dbReference type="Proteomes" id="UP000240212">
    <property type="component" value="Unassembled WGS sequence"/>
</dbReference>